<evidence type="ECO:0000313" key="5">
    <source>
        <dbReference type="EMBL" id="CAJ1372898.1"/>
    </source>
</evidence>
<dbReference type="InterPro" id="IPR002528">
    <property type="entry name" value="MATE_fam"/>
</dbReference>
<evidence type="ECO:0000313" key="6">
    <source>
        <dbReference type="Proteomes" id="UP001178507"/>
    </source>
</evidence>
<dbReference type="Proteomes" id="UP001178507">
    <property type="component" value="Unassembled WGS sequence"/>
</dbReference>
<feature type="transmembrane region" description="Helical" evidence="4">
    <location>
        <begin position="162"/>
        <end position="188"/>
    </location>
</feature>
<feature type="transmembrane region" description="Helical" evidence="4">
    <location>
        <begin position="48"/>
        <end position="65"/>
    </location>
</feature>
<dbReference type="PANTHER" id="PTHR43298:SF2">
    <property type="entry name" value="FMN_FAD EXPORTER YEEO-RELATED"/>
    <property type="match status" value="1"/>
</dbReference>
<feature type="transmembrane region" description="Helical" evidence="4">
    <location>
        <begin position="12"/>
        <end position="28"/>
    </location>
</feature>
<sequence length="326" mass="35556">MRPSVVCSSSGMLLNLVGNLILVLGLAIPNWPGLGFPACPWVTTCVEFFQLFLLWFIFCHCLQLHKDCWPGWSRDHITRERVVQFLRMYLPAALSIGSDFWRVSAIGAIASEIGPDDLAVFNASYRICWMALTFLGALAGAVGVQLNIALGKGSTADAKRTAKVGTVMAVVFLLVLGALVVCIPRSLAKIFSNDPKVADLFAYCRWPFCAFVVLMNMSVNLERIPMAAGRVNAVFYAGLAGSWLGQVPGVILCTTFWRKDLFGLYTGVAAGYALLVVLYAGIVICLDWDKVVEEAQRRSEAPKPAVGQSLQPVNDDNEREDNTSPA</sequence>
<name>A0AA36MMD0_9DINO</name>
<keyword evidence="4" id="KW-1133">Transmembrane helix</keyword>
<comment type="caution">
    <text evidence="5">The sequence shown here is derived from an EMBL/GenBank/DDBJ whole genome shotgun (WGS) entry which is preliminary data.</text>
</comment>
<organism evidence="5 6">
    <name type="scientific">Effrenium voratum</name>
    <dbReference type="NCBI Taxonomy" id="2562239"/>
    <lineage>
        <taxon>Eukaryota</taxon>
        <taxon>Sar</taxon>
        <taxon>Alveolata</taxon>
        <taxon>Dinophyceae</taxon>
        <taxon>Suessiales</taxon>
        <taxon>Symbiodiniaceae</taxon>
        <taxon>Effrenium</taxon>
    </lineage>
</organism>
<comment type="similarity">
    <text evidence="1">Belongs to the multi antimicrobial extrusion (MATE) (TC 2.A.66.1) family.</text>
</comment>
<evidence type="ECO:0000256" key="3">
    <source>
        <dbReference type="SAM" id="MobiDB-lite"/>
    </source>
</evidence>
<keyword evidence="4" id="KW-0812">Transmembrane</keyword>
<dbReference type="GO" id="GO:0015297">
    <property type="term" value="F:antiporter activity"/>
    <property type="evidence" value="ECO:0007669"/>
    <property type="project" value="InterPro"/>
</dbReference>
<evidence type="ECO:0000256" key="2">
    <source>
        <dbReference type="ARBA" id="ARBA00022448"/>
    </source>
</evidence>
<reference evidence="5" key="1">
    <citation type="submission" date="2023-08" db="EMBL/GenBank/DDBJ databases">
        <authorList>
            <person name="Chen Y."/>
            <person name="Shah S."/>
            <person name="Dougan E. K."/>
            <person name="Thang M."/>
            <person name="Chan C."/>
        </authorList>
    </citation>
    <scope>NUCLEOTIDE SEQUENCE</scope>
</reference>
<feature type="transmembrane region" description="Helical" evidence="4">
    <location>
        <begin position="129"/>
        <end position="150"/>
    </location>
</feature>
<dbReference type="InterPro" id="IPR050222">
    <property type="entry name" value="MATE_MdtK"/>
</dbReference>
<keyword evidence="2" id="KW-0813">Transport</keyword>
<evidence type="ECO:0000256" key="4">
    <source>
        <dbReference type="SAM" id="Phobius"/>
    </source>
</evidence>
<gene>
    <name evidence="5" type="ORF">EVOR1521_LOCUS2878</name>
</gene>
<keyword evidence="4" id="KW-0472">Membrane</keyword>
<protein>
    <submittedName>
        <fullName evidence="5">Uncharacterized protein</fullName>
    </submittedName>
</protein>
<dbReference type="Pfam" id="PF01554">
    <property type="entry name" value="MatE"/>
    <property type="match status" value="1"/>
</dbReference>
<accession>A0AA36MMD0</accession>
<dbReference type="AlphaFoldDB" id="A0AA36MMD0"/>
<feature type="region of interest" description="Disordered" evidence="3">
    <location>
        <begin position="298"/>
        <end position="326"/>
    </location>
</feature>
<dbReference type="EMBL" id="CAUJNA010000163">
    <property type="protein sequence ID" value="CAJ1372898.1"/>
    <property type="molecule type" value="Genomic_DNA"/>
</dbReference>
<feature type="transmembrane region" description="Helical" evidence="4">
    <location>
        <begin position="200"/>
        <end position="221"/>
    </location>
</feature>
<dbReference type="GO" id="GO:0042910">
    <property type="term" value="F:xenobiotic transmembrane transporter activity"/>
    <property type="evidence" value="ECO:0007669"/>
    <property type="project" value="InterPro"/>
</dbReference>
<feature type="transmembrane region" description="Helical" evidence="4">
    <location>
        <begin position="233"/>
        <end position="257"/>
    </location>
</feature>
<feature type="transmembrane region" description="Helical" evidence="4">
    <location>
        <begin position="269"/>
        <end position="288"/>
    </location>
</feature>
<proteinExistence type="inferred from homology"/>
<dbReference type="GO" id="GO:0005886">
    <property type="term" value="C:plasma membrane"/>
    <property type="evidence" value="ECO:0007669"/>
    <property type="project" value="TreeGrafter"/>
</dbReference>
<keyword evidence="6" id="KW-1185">Reference proteome</keyword>
<dbReference type="PANTHER" id="PTHR43298">
    <property type="entry name" value="MULTIDRUG RESISTANCE PROTEIN NORM-RELATED"/>
    <property type="match status" value="1"/>
</dbReference>
<evidence type="ECO:0000256" key="1">
    <source>
        <dbReference type="ARBA" id="ARBA00010199"/>
    </source>
</evidence>